<dbReference type="InterPro" id="IPR041694">
    <property type="entry name" value="ADH_N_2"/>
</dbReference>
<gene>
    <name evidence="3" type="ORF">AUP44_23345</name>
</gene>
<dbReference type="InterPro" id="IPR011032">
    <property type="entry name" value="GroES-like_sf"/>
</dbReference>
<reference evidence="3 4" key="1">
    <citation type="submission" date="2015-12" db="EMBL/GenBank/DDBJ databases">
        <title>Genome sequence of Tistrella mobilis MCCC 1A02139.</title>
        <authorList>
            <person name="Lu L."/>
            <person name="Lai Q."/>
            <person name="Shao Z."/>
            <person name="Qian P."/>
        </authorList>
    </citation>
    <scope>NUCLEOTIDE SEQUENCE [LARGE SCALE GENOMIC DNA]</scope>
    <source>
        <strain evidence="3 4">MCCC 1A02139</strain>
    </source>
</reference>
<evidence type="ECO:0000259" key="2">
    <source>
        <dbReference type="SMART" id="SM00829"/>
    </source>
</evidence>
<dbReference type="InterPro" id="IPR036291">
    <property type="entry name" value="NAD(P)-bd_dom_sf"/>
</dbReference>
<proteinExistence type="predicted"/>
<dbReference type="AlphaFoldDB" id="A0A162LLF2"/>
<dbReference type="EMBL" id="LPZR01000062">
    <property type="protein sequence ID" value="KYO55533.1"/>
    <property type="molecule type" value="Genomic_DNA"/>
</dbReference>
<name>A0A162LLF2_9PROT</name>
<dbReference type="PANTHER" id="PTHR43205:SF7">
    <property type="entry name" value="PROSTAGLANDIN REDUCTASE 1"/>
    <property type="match status" value="1"/>
</dbReference>
<dbReference type="Proteomes" id="UP000075787">
    <property type="component" value="Unassembled WGS sequence"/>
</dbReference>
<dbReference type="SUPFAM" id="SSF51735">
    <property type="entry name" value="NAD(P)-binding Rossmann-fold domains"/>
    <property type="match status" value="1"/>
</dbReference>
<sequence length="344" mass="36844">MTGTASKNRQWVLAAHPEGKATAEAWRMIESPMPEPGPGQILVRTLWLSVDPYMRGRIAAAGNYTRGVTPGELMQGGGVGEVIVSNHPAWAPGDLVESMTFGWQEYAVLSPDLPGAARANRVNPDIAPPEAALSWLGMPGLTAYVGMIEIARPKPGDTVLVSAASGAVGQMVGQIAKLQGARAVAIAGSDDKLAWCRELGFDAGINYRTAGDMKAAIAAACPGGVDVFFDNTGGPIHDAALANLATHARVVICGRIAVVDQAPEEDIGLRASARLIVTRSMIQGLVVFDWWHLRDEAMARIAAWHREGRFRFRHDVLEGFERMPEAFLRMMAGDNFGKQVVRVA</sequence>
<evidence type="ECO:0000256" key="1">
    <source>
        <dbReference type="ARBA" id="ARBA00023002"/>
    </source>
</evidence>
<dbReference type="SMART" id="SM00829">
    <property type="entry name" value="PKS_ER"/>
    <property type="match status" value="1"/>
</dbReference>
<dbReference type="Pfam" id="PF16884">
    <property type="entry name" value="ADH_N_2"/>
    <property type="match status" value="1"/>
</dbReference>
<dbReference type="InterPro" id="IPR020843">
    <property type="entry name" value="ER"/>
</dbReference>
<evidence type="ECO:0000313" key="3">
    <source>
        <dbReference type="EMBL" id="KYO55533.1"/>
    </source>
</evidence>
<dbReference type="SUPFAM" id="SSF50129">
    <property type="entry name" value="GroES-like"/>
    <property type="match status" value="1"/>
</dbReference>
<dbReference type="OrthoDB" id="9805663at2"/>
<dbReference type="InterPro" id="IPR013149">
    <property type="entry name" value="ADH-like_C"/>
</dbReference>
<dbReference type="FunFam" id="3.40.50.720:FF:000121">
    <property type="entry name" value="Prostaglandin reductase 2"/>
    <property type="match status" value="1"/>
</dbReference>
<protein>
    <submittedName>
        <fullName evidence="3">NADP-dependent oxidoreductase</fullName>
    </submittedName>
</protein>
<comment type="caution">
    <text evidence="3">The sequence shown here is derived from an EMBL/GenBank/DDBJ whole genome shotgun (WGS) entry which is preliminary data.</text>
</comment>
<evidence type="ECO:0000313" key="4">
    <source>
        <dbReference type="Proteomes" id="UP000075787"/>
    </source>
</evidence>
<dbReference type="GO" id="GO:0016628">
    <property type="term" value="F:oxidoreductase activity, acting on the CH-CH group of donors, NAD or NADP as acceptor"/>
    <property type="evidence" value="ECO:0007669"/>
    <property type="project" value="InterPro"/>
</dbReference>
<dbReference type="PANTHER" id="PTHR43205">
    <property type="entry name" value="PROSTAGLANDIN REDUCTASE"/>
    <property type="match status" value="1"/>
</dbReference>
<dbReference type="Gene3D" id="3.90.180.10">
    <property type="entry name" value="Medium-chain alcohol dehydrogenases, catalytic domain"/>
    <property type="match status" value="1"/>
</dbReference>
<dbReference type="Gene3D" id="3.40.50.720">
    <property type="entry name" value="NAD(P)-binding Rossmann-like Domain"/>
    <property type="match status" value="1"/>
</dbReference>
<dbReference type="CDD" id="cd05288">
    <property type="entry name" value="PGDH"/>
    <property type="match status" value="1"/>
</dbReference>
<accession>A0A162LLF2</accession>
<feature type="domain" description="Enoyl reductase (ER)" evidence="2">
    <location>
        <begin position="21"/>
        <end position="341"/>
    </location>
</feature>
<dbReference type="InterPro" id="IPR045010">
    <property type="entry name" value="MDR_fam"/>
</dbReference>
<keyword evidence="1" id="KW-0560">Oxidoreductase</keyword>
<dbReference type="RefSeq" id="WP_062762231.1">
    <property type="nucleotide sequence ID" value="NZ_CP121045.1"/>
</dbReference>
<organism evidence="3 4">
    <name type="scientific">Tistrella mobilis</name>
    <dbReference type="NCBI Taxonomy" id="171437"/>
    <lineage>
        <taxon>Bacteria</taxon>
        <taxon>Pseudomonadati</taxon>
        <taxon>Pseudomonadota</taxon>
        <taxon>Alphaproteobacteria</taxon>
        <taxon>Geminicoccales</taxon>
        <taxon>Geminicoccaceae</taxon>
        <taxon>Tistrella</taxon>
    </lineage>
</organism>
<dbReference type="Pfam" id="PF00107">
    <property type="entry name" value="ADH_zinc_N"/>
    <property type="match status" value="1"/>
</dbReference>
<dbReference type="GeneID" id="97240630"/>